<comment type="caution">
    <text evidence="1">The sequence shown here is derived from an EMBL/GenBank/DDBJ whole genome shotgun (WGS) entry which is preliminary data.</text>
</comment>
<dbReference type="RefSeq" id="WP_264742470.1">
    <property type="nucleotide sequence ID" value="NZ_JAPDHV010000002.1"/>
</dbReference>
<sequence>MKKNLLYKIVFVSLLFFVIIISGQVGFQTSIPLRSFHIDGANDNLSTPTAPQILNDVVVTSNGNLGVGLIDPKTKVDIRSTDQKGIIGLGTSTQTAAQAGAGAIRYSTGNVIQYSDGVGWHSLPMTLPPKALVLANKSSTQSLANNATTAVTGWSVVSDSQSDFNATTGVFTARRAGFYIVSFNVTLADANIAQNSRIETIIESSTATNNIQTYRSVNSYPAWDVNIVSNIVGGNCTAIFNLPASGTIQFKVYHNFGGARGIDTSNSGTNNSISIYEL</sequence>
<name>A0ABT3HL52_9FLAO</name>
<evidence type="ECO:0000313" key="1">
    <source>
        <dbReference type="EMBL" id="MCW3160515.1"/>
    </source>
</evidence>
<reference evidence="1" key="1">
    <citation type="submission" date="2022-10" db="EMBL/GenBank/DDBJ databases">
        <title>Chryseobacterium babae sp. nov. isolated from the gut of the beetle Oryctes rhinoceros, and Chryseobacterium kimseyorum sp. nov., isolated from a stick insect rearing cage.</title>
        <authorList>
            <person name="Shelomi M."/>
            <person name="Han C.-J."/>
            <person name="Chen W.-M."/>
            <person name="Chen H.-K."/>
            <person name="Liaw S.-J."/>
            <person name="Muhle E."/>
            <person name="Clermont D."/>
        </authorList>
    </citation>
    <scope>NUCLEOTIDE SEQUENCE</scope>
    <source>
        <strain evidence="1">WLa1L2M3</strain>
    </source>
</reference>
<organism evidence="1 2">
    <name type="scientific">Chryseobacterium oryctis</name>
    <dbReference type="NCBI Taxonomy" id="2952618"/>
    <lineage>
        <taxon>Bacteria</taxon>
        <taxon>Pseudomonadati</taxon>
        <taxon>Bacteroidota</taxon>
        <taxon>Flavobacteriia</taxon>
        <taxon>Flavobacteriales</taxon>
        <taxon>Weeksellaceae</taxon>
        <taxon>Chryseobacterium group</taxon>
        <taxon>Chryseobacterium</taxon>
    </lineage>
</organism>
<evidence type="ECO:0008006" key="3">
    <source>
        <dbReference type="Google" id="ProtNLM"/>
    </source>
</evidence>
<keyword evidence="2" id="KW-1185">Reference proteome</keyword>
<dbReference type="EMBL" id="JAPDHV010000002">
    <property type="protein sequence ID" value="MCW3160515.1"/>
    <property type="molecule type" value="Genomic_DNA"/>
</dbReference>
<gene>
    <name evidence="1" type="ORF">OH806_04455</name>
</gene>
<evidence type="ECO:0000313" key="2">
    <source>
        <dbReference type="Proteomes" id="UP001163719"/>
    </source>
</evidence>
<dbReference type="Proteomes" id="UP001163719">
    <property type="component" value="Unassembled WGS sequence"/>
</dbReference>
<dbReference type="Gene3D" id="2.60.120.40">
    <property type="match status" value="1"/>
</dbReference>
<dbReference type="SUPFAM" id="SSF49842">
    <property type="entry name" value="TNF-like"/>
    <property type="match status" value="1"/>
</dbReference>
<accession>A0ABT3HL52</accession>
<protein>
    <recommendedName>
        <fullName evidence="3">C1q domain-containing protein</fullName>
    </recommendedName>
</protein>
<proteinExistence type="predicted"/>
<dbReference type="InterPro" id="IPR008983">
    <property type="entry name" value="Tumour_necrosis_fac-like_dom"/>
</dbReference>